<evidence type="ECO:0000256" key="1">
    <source>
        <dbReference type="SAM" id="MobiDB-lite"/>
    </source>
</evidence>
<feature type="region of interest" description="Disordered" evidence="1">
    <location>
        <begin position="128"/>
        <end position="151"/>
    </location>
</feature>
<name>A0A0C9Z203_9AGAM</name>
<sequence length="224" mass="25484">MGGLQCECTRETLRRVVKGAIYTSNRGGESVFIFYRGRTHTHRWWGYTSWIVGRCTDLLGPGGVADASVSDVLQNAEGQEEEGRGANRHGVVANTQWRACSRVRERISKWRSRKQTTIMSHSQRGNIALKPTLTGPNIPWHEGEPRHVGESRKRESLRAVLVVIAQCSHSDGSERRPMPVQGERGFSMSRIYQRAREIPYADDCRVTGSKWRAYFQKWVDVVLK</sequence>
<dbReference type="AlphaFoldDB" id="A0A0C9Z203"/>
<gene>
    <name evidence="2" type="ORF">PISMIDRAFT_23550</name>
</gene>
<organism evidence="2 3">
    <name type="scientific">Pisolithus microcarpus 441</name>
    <dbReference type="NCBI Taxonomy" id="765257"/>
    <lineage>
        <taxon>Eukaryota</taxon>
        <taxon>Fungi</taxon>
        <taxon>Dikarya</taxon>
        <taxon>Basidiomycota</taxon>
        <taxon>Agaricomycotina</taxon>
        <taxon>Agaricomycetes</taxon>
        <taxon>Agaricomycetidae</taxon>
        <taxon>Boletales</taxon>
        <taxon>Sclerodermatineae</taxon>
        <taxon>Pisolithaceae</taxon>
        <taxon>Pisolithus</taxon>
    </lineage>
</organism>
<accession>A0A0C9Z203</accession>
<evidence type="ECO:0000313" key="2">
    <source>
        <dbReference type="EMBL" id="KIK23041.1"/>
    </source>
</evidence>
<dbReference type="Proteomes" id="UP000054018">
    <property type="component" value="Unassembled WGS sequence"/>
</dbReference>
<reference evidence="3" key="2">
    <citation type="submission" date="2015-01" db="EMBL/GenBank/DDBJ databases">
        <title>Evolutionary Origins and Diversification of the Mycorrhizal Mutualists.</title>
        <authorList>
            <consortium name="DOE Joint Genome Institute"/>
            <consortium name="Mycorrhizal Genomics Consortium"/>
            <person name="Kohler A."/>
            <person name="Kuo A."/>
            <person name="Nagy L.G."/>
            <person name="Floudas D."/>
            <person name="Copeland A."/>
            <person name="Barry K.W."/>
            <person name="Cichocki N."/>
            <person name="Veneault-Fourrey C."/>
            <person name="LaButti K."/>
            <person name="Lindquist E.A."/>
            <person name="Lipzen A."/>
            <person name="Lundell T."/>
            <person name="Morin E."/>
            <person name="Murat C."/>
            <person name="Riley R."/>
            <person name="Ohm R."/>
            <person name="Sun H."/>
            <person name="Tunlid A."/>
            <person name="Henrissat B."/>
            <person name="Grigoriev I.V."/>
            <person name="Hibbett D.S."/>
            <person name="Martin F."/>
        </authorList>
    </citation>
    <scope>NUCLEOTIDE SEQUENCE [LARGE SCALE GENOMIC DNA]</scope>
    <source>
        <strain evidence="3">441</strain>
    </source>
</reference>
<dbReference type="EMBL" id="KN833731">
    <property type="protein sequence ID" value="KIK23041.1"/>
    <property type="molecule type" value="Genomic_DNA"/>
</dbReference>
<evidence type="ECO:0000313" key="3">
    <source>
        <dbReference type="Proteomes" id="UP000054018"/>
    </source>
</evidence>
<proteinExistence type="predicted"/>
<dbReference type="HOGENOM" id="CLU_1235463_0_0_1"/>
<reference evidence="2 3" key="1">
    <citation type="submission" date="2014-04" db="EMBL/GenBank/DDBJ databases">
        <authorList>
            <consortium name="DOE Joint Genome Institute"/>
            <person name="Kuo A."/>
            <person name="Kohler A."/>
            <person name="Costa M.D."/>
            <person name="Nagy L.G."/>
            <person name="Floudas D."/>
            <person name="Copeland A."/>
            <person name="Barry K.W."/>
            <person name="Cichocki N."/>
            <person name="Veneault-Fourrey C."/>
            <person name="LaButti K."/>
            <person name="Lindquist E.A."/>
            <person name="Lipzen A."/>
            <person name="Lundell T."/>
            <person name="Morin E."/>
            <person name="Murat C."/>
            <person name="Sun H."/>
            <person name="Tunlid A."/>
            <person name="Henrissat B."/>
            <person name="Grigoriev I.V."/>
            <person name="Hibbett D.S."/>
            <person name="Martin F."/>
            <person name="Nordberg H.P."/>
            <person name="Cantor M.N."/>
            <person name="Hua S.X."/>
        </authorList>
    </citation>
    <scope>NUCLEOTIDE SEQUENCE [LARGE SCALE GENOMIC DNA]</scope>
    <source>
        <strain evidence="2 3">441</strain>
    </source>
</reference>
<protein>
    <submittedName>
        <fullName evidence="2">Uncharacterized protein</fullName>
    </submittedName>
</protein>
<feature type="compositionally biased region" description="Basic and acidic residues" evidence="1">
    <location>
        <begin position="141"/>
        <end position="151"/>
    </location>
</feature>
<keyword evidence="3" id="KW-1185">Reference proteome</keyword>